<name>A0A6L2KBM0_TANCI</name>
<protein>
    <submittedName>
        <fullName evidence="1">Uncharacterized protein</fullName>
    </submittedName>
</protein>
<evidence type="ECO:0000313" key="1">
    <source>
        <dbReference type="EMBL" id="GEU46736.1"/>
    </source>
</evidence>
<proteinExistence type="predicted"/>
<sequence length="96" mass="11176">MLVHFERERDGNRADAQEIMRLITEVRERKNHMAALIWEVEILIGSTSAVEATGKLKRAQEHDVEKLERLNEMVFETPREVLDNTVFMTSLLGRLI</sequence>
<accession>A0A6L2KBM0</accession>
<dbReference type="EMBL" id="BKCJ010002169">
    <property type="protein sequence ID" value="GEU46736.1"/>
    <property type="molecule type" value="Genomic_DNA"/>
</dbReference>
<gene>
    <name evidence="1" type="ORF">Tci_018714</name>
</gene>
<comment type="caution">
    <text evidence="1">The sequence shown here is derived from an EMBL/GenBank/DDBJ whole genome shotgun (WGS) entry which is preliminary data.</text>
</comment>
<organism evidence="1">
    <name type="scientific">Tanacetum cinerariifolium</name>
    <name type="common">Dalmatian daisy</name>
    <name type="synonym">Chrysanthemum cinerariifolium</name>
    <dbReference type="NCBI Taxonomy" id="118510"/>
    <lineage>
        <taxon>Eukaryota</taxon>
        <taxon>Viridiplantae</taxon>
        <taxon>Streptophyta</taxon>
        <taxon>Embryophyta</taxon>
        <taxon>Tracheophyta</taxon>
        <taxon>Spermatophyta</taxon>
        <taxon>Magnoliopsida</taxon>
        <taxon>eudicotyledons</taxon>
        <taxon>Gunneridae</taxon>
        <taxon>Pentapetalae</taxon>
        <taxon>asterids</taxon>
        <taxon>campanulids</taxon>
        <taxon>Asterales</taxon>
        <taxon>Asteraceae</taxon>
        <taxon>Asteroideae</taxon>
        <taxon>Anthemideae</taxon>
        <taxon>Anthemidinae</taxon>
        <taxon>Tanacetum</taxon>
    </lineage>
</organism>
<dbReference type="AlphaFoldDB" id="A0A6L2KBM0"/>
<reference evidence="1" key="1">
    <citation type="journal article" date="2019" name="Sci. Rep.">
        <title>Draft genome of Tanacetum cinerariifolium, the natural source of mosquito coil.</title>
        <authorList>
            <person name="Yamashiro T."/>
            <person name="Shiraishi A."/>
            <person name="Satake H."/>
            <person name="Nakayama K."/>
        </authorList>
    </citation>
    <scope>NUCLEOTIDE SEQUENCE</scope>
</reference>